<accession>A0A445CRE1</accession>
<organism evidence="5 6">
    <name type="scientific">Arachis hypogaea</name>
    <name type="common">Peanut</name>
    <dbReference type="NCBI Taxonomy" id="3818"/>
    <lineage>
        <taxon>Eukaryota</taxon>
        <taxon>Viridiplantae</taxon>
        <taxon>Streptophyta</taxon>
        <taxon>Embryophyta</taxon>
        <taxon>Tracheophyta</taxon>
        <taxon>Spermatophyta</taxon>
        <taxon>Magnoliopsida</taxon>
        <taxon>eudicotyledons</taxon>
        <taxon>Gunneridae</taxon>
        <taxon>Pentapetalae</taxon>
        <taxon>rosids</taxon>
        <taxon>fabids</taxon>
        <taxon>Fabales</taxon>
        <taxon>Fabaceae</taxon>
        <taxon>Papilionoideae</taxon>
        <taxon>50 kb inversion clade</taxon>
        <taxon>dalbergioids sensu lato</taxon>
        <taxon>Dalbergieae</taxon>
        <taxon>Pterocarpus clade</taxon>
        <taxon>Arachis</taxon>
    </lineage>
</organism>
<dbReference type="GO" id="GO:0003712">
    <property type="term" value="F:transcription coregulator activity"/>
    <property type="evidence" value="ECO:0007669"/>
    <property type="project" value="TreeGrafter"/>
</dbReference>
<evidence type="ECO:0000313" key="5">
    <source>
        <dbReference type="EMBL" id="RYR53445.1"/>
    </source>
</evidence>
<keyword evidence="3" id="KW-0479">Metal-binding</keyword>
<reference evidence="5 6" key="1">
    <citation type="submission" date="2019-01" db="EMBL/GenBank/DDBJ databases">
        <title>Sequencing of cultivated peanut Arachis hypogaea provides insights into genome evolution and oil improvement.</title>
        <authorList>
            <person name="Chen X."/>
        </authorList>
    </citation>
    <scope>NUCLEOTIDE SEQUENCE [LARGE SCALE GENOMIC DNA]</scope>
    <source>
        <strain evidence="6">cv. Fuhuasheng</strain>
        <tissue evidence="5">Leaves</tissue>
    </source>
</reference>
<evidence type="ECO:0000256" key="4">
    <source>
        <dbReference type="ARBA" id="ARBA00023242"/>
    </source>
</evidence>
<dbReference type="STRING" id="3818.A0A445CRE1"/>
<comment type="similarity">
    <text evidence="2">Belongs to the JARID1 histone demethylase family.</text>
</comment>
<dbReference type="AlphaFoldDB" id="A0A445CRE1"/>
<proteinExistence type="inferred from homology"/>
<evidence type="ECO:0000256" key="1">
    <source>
        <dbReference type="ARBA" id="ARBA00004123"/>
    </source>
</evidence>
<protein>
    <submittedName>
        <fullName evidence="5">Uncharacterized protein</fullName>
    </submittedName>
</protein>
<keyword evidence="4" id="KW-0539">Nucleus</keyword>
<dbReference type="GO" id="GO:0031490">
    <property type="term" value="F:chromatin DNA binding"/>
    <property type="evidence" value="ECO:0007669"/>
    <property type="project" value="TreeGrafter"/>
</dbReference>
<dbReference type="EMBL" id="SDMP01000006">
    <property type="protein sequence ID" value="RYR53445.1"/>
    <property type="molecule type" value="Genomic_DNA"/>
</dbReference>
<dbReference type="GO" id="GO:0032454">
    <property type="term" value="F:histone H3K9 demethylase activity"/>
    <property type="evidence" value="ECO:0007669"/>
    <property type="project" value="InterPro"/>
</dbReference>
<gene>
    <name evidence="5" type="ORF">Ahy_A06g028561</name>
</gene>
<sequence>MKMNYKVSCIKVALDFVSPENLGECFRLIEEFCTLLINYRSSEDKLEGVGGCNTRTDFQILNFNNTNYIALRFLRYDILKVPKGIKLFRLRMELDVSYAQLPTERDQSPESRR</sequence>
<keyword evidence="6" id="KW-1185">Reference proteome</keyword>
<dbReference type="PANTHER" id="PTHR12549">
    <property type="entry name" value="JMJC DOMAIN-CONTAINING HISTONE DEMETHYLATION PROTEIN"/>
    <property type="match status" value="1"/>
</dbReference>
<dbReference type="Gene3D" id="2.60.120.650">
    <property type="entry name" value="Cupin"/>
    <property type="match status" value="1"/>
</dbReference>
<dbReference type="GO" id="GO:0000785">
    <property type="term" value="C:chromatin"/>
    <property type="evidence" value="ECO:0007669"/>
    <property type="project" value="TreeGrafter"/>
</dbReference>
<dbReference type="PANTHER" id="PTHR12549:SF11">
    <property type="entry name" value="LYSINE-SPECIFIC DEMETHYLASE JMJ25"/>
    <property type="match status" value="1"/>
</dbReference>
<evidence type="ECO:0000256" key="2">
    <source>
        <dbReference type="ARBA" id="ARBA00006801"/>
    </source>
</evidence>
<evidence type="ECO:0000313" key="6">
    <source>
        <dbReference type="Proteomes" id="UP000289738"/>
    </source>
</evidence>
<dbReference type="GO" id="GO:0046872">
    <property type="term" value="F:metal ion binding"/>
    <property type="evidence" value="ECO:0007669"/>
    <property type="project" value="UniProtKB-KW"/>
</dbReference>
<dbReference type="GO" id="GO:0000118">
    <property type="term" value="C:histone deacetylase complex"/>
    <property type="evidence" value="ECO:0007669"/>
    <property type="project" value="TreeGrafter"/>
</dbReference>
<dbReference type="Proteomes" id="UP000289738">
    <property type="component" value="Chromosome A06"/>
</dbReference>
<comment type="subcellular location">
    <subcellularLocation>
        <location evidence="1">Nucleus</location>
    </subcellularLocation>
</comment>
<evidence type="ECO:0000256" key="3">
    <source>
        <dbReference type="ARBA" id="ARBA00022723"/>
    </source>
</evidence>
<name>A0A445CRE1_ARAHY</name>
<comment type="caution">
    <text evidence="5">The sequence shown here is derived from an EMBL/GenBank/DDBJ whole genome shotgun (WGS) entry which is preliminary data.</text>
</comment>
<dbReference type="GO" id="GO:0006357">
    <property type="term" value="P:regulation of transcription by RNA polymerase II"/>
    <property type="evidence" value="ECO:0007669"/>
    <property type="project" value="TreeGrafter"/>
</dbReference>
<dbReference type="InterPro" id="IPR045109">
    <property type="entry name" value="LSDs-like"/>
</dbReference>